<dbReference type="EMBL" id="SWCJ01000014">
    <property type="protein sequence ID" value="TKB52753.1"/>
    <property type="molecule type" value="Genomic_DNA"/>
</dbReference>
<reference evidence="2 3" key="1">
    <citation type="submission" date="2019-04" db="EMBL/GenBank/DDBJ databases">
        <authorList>
            <person name="Hwang J.C."/>
        </authorList>
    </citation>
    <scope>NUCLEOTIDE SEQUENCE [LARGE SCALE GENOMIC DNA]</scope>
    <source>
        <strain evidence="2 3">IMCC35002</strain>
    </source>
</reference>
<name>A0A4U1BKC0_9GAMM</name>
<dbReference type="Pfam" id="PF12973">
    <property type="entry name" value="Cupin_7"/>
    <property type="match status" value="2"/>
</dbReference>
<gene>
    <name evidence="2" type="ORF">FCL42_15705</name>
</gene>
<dbReference type="Gene3D" id="2.60.120.10">
    <property type="entry name" value="Jelly Rolls"/>
    <property type="match status" value="1"/>
</dbReference>
<accession>A0A4U1BKC0</accession>
<feature type="domain" description="ChrR-like cupin" evidence="1">
    <location>
        <begin position="10"/>
        <end position="111"/>
    </location>
</feature>
<evidence type="ECO:0000313" key="3">
    <source>
        <dbReference type="Proteomes" id="UP000305675"/>
    </source>
</evidence>
<dbReference type="RefSeq" id="WP_136864376.1">
    <property type="nucleotide sequence ID" value="NZ_SWCJ01000014.1"/>
</dbReference>
<dbReference type="SUPFAM" id="SSF51182">
    <property type="entry name" value="RmlC-like cupins"/>
    <property type="match status" value="2"/>
</dbReference>
<dbReference type="InterPro" id="IPR025979">
    <property type="entry name" value="ChrR-like_cupin_dom"/>
</dbReference>
<dbReference type="Proteomes" id="UP000305675">
    <property type="component" value="Unassembled WGS sequence"/>
</dbReference>
<organism evidence="2 3">
    <name type="scientific">Ferrimonas aestuarii</name>
    <dbReference type="NCBI Taxonomy" id="2569539"/>
    <lineage>
        <taxon>Bacteria</taxon>
        <taxon>Pseudomonadati</taxon>
        <taxon>Pseudomonadota</taxon>
        <taxon>Gammaproteobacteria</taxon>
        <taxon>Alteromonadales</taxon>
        <taxon>Ferrimonadaceae</taxon>
        <taxon>Ferrimonas</taxon>
    </lineage>
</organism>
<sequence>MEPPPPIKPMIVNSQLMDWQPSPSPMVWRKRLYHEGEAESGVVTSIVRYDPGSQFRSHPHPQGEEILVLEGVFSDEHGDYPAGSYLLNPEGVSHAPYSKTGCVLFVKLRQYAGEKRRHILLNTNEQEWQTTNVKNKKIKPLYQQIGFNDTTQLERLLAQYSQRRHYPNGAEILVLKGSFLDDHQRYQQGDWLSLPPGFAHQVHCDEDCELYLKQDRRKESAA</sequence>
<comment type="caution">
    <text evidence="2">The sequence shown here is derived from an EMBL/GenBank/DDBJ whole genome shotgun (WGS) entry which is preliminary data.</text>
</comment>
<dbReference type="InterPro" id="IPR011051">
    <property type="entry name" value="RmlC_Cupin_sf"/>
</dbReference>
<dbReference type="AlphaFoldDB" id="A0A4U1BKC0"/>
<feature type="domain" description="ChrR-like cupin" evidence="1">
    <location>
        <begin position="118"/>
        <end position="212"/>
    </location>
</feature>
<dbReference type="OrthoDB" id="9801227at2"/>
<keyword evidence="3" id="KW-1185">Reference proteome</keyword>
<protein>
    <submittedName>
        <fullName evidence="2">Anti-sigma factor</fullName>
    </submittedName>
</protein>
<proteinExistence type="predicted"/>
<dbReference type="CDD" id="cd20303">
    <property type="entry name" value="cupin_ChrR_1"/>
    <property type="match status" value="1"/>
</dbReference>
<evidence type="ECO:0000313" key="2">
    <source>
        <dbReference type="EMBL" id="TKB52753.1"/>
    </source>
</evidence>
<evidence type="ECO:0000259" key="1">
    <source>
        <dbReference type="Pfam" id="PF12973"/>
    </source>
</evidence>
<dbReference type="InterPro" id="IPR014710">
    <property type="entry name" value="RmlC-like_jellyroll"/>
</dbReference>